<name>A0ABV8LZF3_9ACTN</name>
<evidence type="ECO:0000313" key="4">
    <source>
        <dbReference type="Proteomes" id="UP001595816"/>
    </source>
</evidence>
<evidence type="ECO:0000256" key="2">
    <source>
        <dbReference type="SAM" id="Phobius"/>
    </source>
</evidence>
<accession>A0ABV8LZF3</accession>
<keyword evidence="4" id="KW-1185">Reference proteome</keyword>
<evidence type="ECO:0008006" key="5">
    <source>
        <dbReference type="Google" id="ProtNLM"/>
    </source>
</evidence>
<feature type="region of interest" description="Disordered" evidence="1">
    <location>
        <begin position="96"/>
        <end position="116"/>
    </location>
</feature>
<reference evidence="4" key="1">
    <citation type="journal article" date="2019" name="Int. J. Syst. Evol. Microbiol.">
        <title>The Global Catalogue of Microorganisms (GCM) 10K type strain sequencing project: providing services to taxonomists for standard genome sequencing and annotation.</title>
        <authorList>
            <consortium name="The Broad Institute Genomics Platform"/>
            <consortium name="The Broad Institute Genome Sequencing Center for Infectious Disease"/>
            <person name="Wu L."/>
            <person name="Ma J."/>
        </authorList>
    </citation>
    <scope>NUCLEOTIDE SEQUENCE [LARGE SCALE GENOMIC DNA]</scope>
    <source>
        <strain evidence="4">CGMCC 4.7289</strain>
    </source>
</reference>
<keyword evidence="2" id="KW-0812">Transmembrane</keyword>
<dbReference type="RefSeq" id="WP_253760711.1">
    <property type="nucleotide sequence ID" value="NZ_JAMZDZ010000001.1"/>
</dbReference>
<keyword evidence="2" id="KW-1133">Transmembrane helix</keyword>
<evidence type="ECO:0000313" key="3">
    <source>
        <dbReference type="EMBL" id="MFC4135728.1"/>
    </source>
</evidence>
<evidence type="ECO:0000256" key="1">
    <source>
        <dbReference type="SAM" id="MobiDB-lite"/>
    </source>
</evidence>
<organism evidence="3 4">
    <name type="scientific">Hamadaea flava</name>
    <dbReference type="NCBI Taxonomy" id="1742688"/>
    <lineage>
        <taxon>Bacteria</taxon>
        <taxon>Bacillati</taxon>
        <taxon>Actinomycetota</taxon>
        <taxon>Actinomycetes</taxon>
        <taxon>Micromonosporales</taxon>
        <taxon>Micromonosporaceae</taxon>
        <taxon>Hamadaea</taxon>
    </lineage>
</organism>
<dbReference type="Proteomes" id="UP001595816">
    <property type="component" value="Unassembled WGS sequence"/>
</dbReference>
<sequence>MTRTDRRRALSPDDVAALLHAAADAERPAAAPPSPEQIMAIPVARARRGDWLPEPVSMARLLTDRVRNRVAAVVSAAAGLLALATAAVVTTTANTVATPPTASPVATTASPAPTARARMADTPAPQLVSISQDGTMMLRTMSEHVGDLTAPPALPVTYVRLRDYWADISDADPTHARSQIAYDLHVWWAPDRSAHTRRVTLPTPAAGVFDEPYLHEPIPAGQPVRDYRDLPGSGTGNDDGIRLQIPDPADTPSQLTAQLAAAHPGTTGTTATLRAVADLYRQHHLSPRQRAAVLSILAESGLRYMGDVHDRAGRPGIAFGIDLDTDGPSATRFLMVIDEETGALLSYEEDLLAPAAAGSQTRTAVATAHYVLYLENTTMSRIP</sequence>
<proteinExistence type="predicted"/>
<feature type="transmembrane region" description="Helical" evidence="2">
    <location>
        <begin position="70"/>
        <end position="89"/>
    </location>
</feature>
<protein>
    <recommendedName>
        <fullName evidence="5">CU044_5270 family protein</fullName>
    </recommendedName>
</protein>
<keyword evidence="2" id="KW-0472">Membrane</keyword>
<gene>
    <name evidence="3" type="ORF">ACFOZ4_34385</name>
</gene>
<dbReference type="EMBL" id="JBHSAY010000024">
    <property type="protein sequence ID" value="MFC4135728.1"/>
    <property type="molecule type" value="Genomic_DNA"/>
</dbReference>
<comment type="caution">
    <text evidence="3">The sequence shown here is derived from an EMBL/GenBank/DDBJ whole genome shotgun (WGS) entry which is preliminary data.</text>
</comment>